<keyword evidence="2" id="KW-1185">Reference proteome</keyword>
<evidence type="ECO:0000313" key="2">
    <source>
        <dbReference type="Proteomes" id="UP000051999"/>
    </source>
</evidence>
<dbReference type="InterPro" id="IPR025233">
    <property type="entry name" value="DUF4176"/>
</dbReference>
<dbReference type="STRING" id="1114972.FD35_GL002112"/>
<gene>
    <name evidence="1" type="ORF">FD35_GL002112</name>
</gene>
<dbReference type="Pfam" id="PF13780">
    <property type="entry name" value="DUF4176"/>
    <property type="match status" value="1"/>
</dbReference>
<dbReference type="AlphaFoldDB" id="A0A0R1RDR7"/>
<accession>A0A0R1RDR7</accession>
<reference evidence="1 2" key="1">
    <citation type="journal article" date="2015" name="Genome Announc.">
        <title>Expanding the biotechnology potential of lactobacilli through comparative genomics of 213 strains and associated genera.</title>
        <authorList>
            <person name="Sun Z."/>
            <person name="Harris H.M."/>
            <person name="McCann A."/>
            <person name="Guo C."/>
            <person name="Argimon S."/>
            <person name="Zhang W."/>
            <person name="Yang X."/>
            <person name="Jeffery I.B."/>
            <person name="Cooney J.C."/>
            <person name="Kagawa T.F."/>
            <person name="Liu W."/>
            <person name="Song Y."/>
            <person name="Salvetti E."/>
            <person name="Wrobel A."/>
            <person name="Rasinkangas P."/>
            <person name="Parkhill J."/>
            <person name="Rea M.C."/>
            <person name="O'Sullivan O."/>
            <person name="Ritari J."/>
            <person name="Douillard F.P."/>
            <person name="Paul Ross R."/>
            <person name="Yang R."/>
            <person name="Briner A.E."/>
            <person name="Felis G.E."/>
            <person name="de Vos W.M."/>
            <person name="Barrangou R."/>
            <person name="Klaenhammer T.R."/>
            <person name="Caufield P.W."/>
            <person name="Cui Y."/>
            <person name="Zhang H."/>
            <person name="O'Toole P.W."/>
        </authorList>
    </citation>
    <scope>NUCLEOTIDE SEQUENCE [LARGE SCALE GENOMIC DNA]</scope>
    <source>
        <strain evidence="1 2">DSM 15814</strain>
    </source>
</reference>
<dbReference type="Proteomes" id="UP000051999">
    <property type="component" value="Unassembled WGS sequence"/>
</dbReference>
<organism evidence="1 2">
    <name type="scientific">Furfurilactobacillus rossiae DSM 15814</name>
    <dbReference type="NCBI Taxonomy" id="1114972"/>
    <lineage>
        <taxon>Bacteria</taxon>
        <taxon>Bacillati</taxon>
        <taxon>Bacillota</taxon>
        <taxon>Bacilli</taxon>
        <taxon>Lactobacillales</taxon>
        <taxon>Lactobacillaceae</taxon>
        <taxon>Furfurilactobacillus</taxon>
    </lineage>
</organism>
<name>A0A0R1RDR7_9LACO</name>
<evidence type="ECO:0000313" key="1">
    <source>
        <dbReference type="EMBL" id="KRL52389.1"/>
    </source>
</evidence>
<dbReference type="EMBL" id="AZFF01000044">
    <property type="protein sequence ID" value="KRL52389.1"/>
    <property type="molecule type" value="Genomic_DNA"/>
</dbReference>
<protein>
    <submittedName>
        <fullName evidence="1">Uncharacterized protein</fullName>
    </submittedName>
</protein>
<proteinExistence type="predicted"/>
<dbReference type="eggNOG" id="COG4495">
    <property type="taxonomic scope" value="Bacteria"/>
</dbReference>
<comment type="caution">
    <text evidence="1">The sequence shown here is derived from an EMBL/GenBank/DDBJ whole genome shotgun (WGS) entry which is preliminary data.</text>
</comment>
<sequence>MYPEGLDPDTMYYFNQKDIKNIVFEGFKNDLENKQDKLMSEWVNKNDEEIAKIRGQVTQTN</sequence>
<dbReference type="PATRIC" id="fig|1114972.6.peg.2158"/>